<reference evidence="1" key="1">
    <citation type="submission" date="2022-08" db="EMBL/GenBank/DDBJ databases">
        <title>Genome Sequence of Fusarium decemcellulare.</title>
        <authorList>
            <person name="Buettner E."/>
        </authorList>
    </citation>
    <scope>NUCLEOTIDE SEQUENCE</scope>
    <source>
        <strain evidence="1">Babe19</strain>
    </source>
</reference>
<keyword evidence="2" id="KW-1185">Reference proteome</keyword>
<dbReference type="Proteomes" id="UP001148629">
    <property type="component" value="Unassembled WGS sequence"/>
</dbReference>
<proteinExistence type="predicted"/>
<evidence type="ECO:0000313" key="2">
    <source>
        <dbReference type="Proteomes" id="UP001148629"/>
    </source>
</evidence>
<sequence>MATLFKQQADLKQTGSHSYTASHHGDWAMGPTIFGGCIVGVIHLAASTHFRTTLQKYDQPDVLTLHLEFLRYSTLESFDITVTDLKKGGVHCTIQLQLTQGGQLKAIALATSINFDKPVGPTVVTDWALEPPPPTPAPNFAKVLANESDENWIPGSVNGEVAPLTRHILALNARGGFQVAGIADAWNCFTAEPMDATCIALMCDMIPSMSDTLLHNGGLYDAHKNFATMEEWAEKNPGQVCPLTNTLAEAAGAEVFNNTVSLDVEFKKKIPEEGIKWTFTRAATKQLKGGRMDLDLTICDEQMELVCLGRQVILCLDARKRFKGKKKASNL</sequence>
<name>A0ACC1RWC7_9HYPO</name>
<accession>A0ACC1RWC7</accession>
<gene>
    <name evidence="1" type="ORF">NM208_g10865</name>
</gene>
<evidence type="ECO:0000313" key="1">
    <source>
        <dbReference type="EMBL" id="KAJ3527109.1"/>
    </source>
</evidence>
<protein>
    <submittedName>
        <fullName evidence="1">Uncharacterized protein</fullName>
    </submittedName>
</protein>
<organism evidence="1 2">
    <name type="scientific">Fusarium decemcellulare</name>
    <dbReference type="NCBI Taxonomy" id="57161"/>
    <lineage>
        <taxon>Eukaryota</taxon>
        <taxon>Fungi</taxon>
        <taxon>Dikarya</taxon>
        <taxon>Ascomycota</taxon>
        <taxon>Pezizomycotina</taxon>
        <taxon>Sordariomycetes</taxon>
        <taxon>Hypocreomycetidae</taxon>
        <taxon>Hypocreales</taxon>
        <taxon>Nectriaceae</taxon>
        <taxon>Fusarium</taxon>
        <taxon>Fusarium decemcellulare species complex</taxon>
    </lineage>
</organism>
<dbReference type="EMBL" id="JANRMS010001612">
    <property type="protein sequence ID" value="KAJ3527109.1"/>
    <property type="molecule type" value="Genomic_DNA"/>
</dbReference>
<comment type="caution">
    <text evidence="1">The sequence shown here is derived from an EMBL/GenBank/DDBJ whole genome shotgun (WGS) entry which is preliminary data.</text>
</comment>